<dbReference type="Gene3D" id="3.40.50.2000">
    <property type="entry name" value="Glycogen Phosphorylase B"/>
    <property type="match status" value="1"/>
</dbReference>
<dbReference type="GO" id="GO:0016757">
    <property type="term" value="F:glycosyltransferase activity"/>
    <property type="evidence" value="ECO:0007669"/>
    <property type="project" value="UniProtKB-KW"/>
</dbReference>
<organism evidence="4 5">
    <name type="scientific">Corynebacterium genitalium ATCC 33030</name>
    <dbReference type="NCBI Taxonomy" id="585529"/>
    <lineage>
        <taxon>Bacteria</taxon>
        <taxon>Bacillati</taxon>
        <taxon>Actinomycetota</taxon>
        <taxon>Actinomycetes</taxon>
        <taxon>Mycobacteriales</taxon>
        <taxon>Corynebacteriaceae</taxon>
        <taxon>Corynebacterium</taxon>
    </lineage>
</organism>
<feature type="domain" description="Glycosyltransferase subfamily 4-like N-terminal" evidence="3">
    <location>
        <begin position="36"/>
        <end position="158"/>
    </location>
</feature>
<evidence type="ECO:0000256" key="2">
    <source>
        <dbReference type="ARBA" id="ARBA00022679"/>
    </source>
</evidence>
<reference evidence="4" key="1">
    <citation type="submission" date="2010-06" db="EMBL/GenBank/DDBJ databases">
        <authorList>
            <person name="Muzny D."/>
            <person name="Qin X."/>
            <person name="Buhay C."/>
            <person name="Dugan-Rocha S."/>
            <person name="Ding Y."/>
            <person name="Chen G."/>
            <person name="Hawes A."/>
            <person name="Holder M."/>
            <person name="Jhangiani S."/>
            <person name="Johnson A."/>
            <person name="Khan Z."/>
            <person name="Li Z."/>
            <person name="Liu W."/>
            <person name="Liu X."/>
            <person name="Perez L."/>
            <person name="Shen H."/>
            <person name="Wang Q."/>
            <person name="Watt J."/>
            <person name="Xi L."/>
            <person name="Xin Y."/>
            <person name="Zhou J."/>
            <person name="Deng J."/>
            <person name="Jiang H."/>
            <person name="Liu Y."/>
            <person name="Qu J."/>
            <person name="Song X.-Z."/>
            <person name="Zhang L."/>
            <person name="Villasana D."/>
            <person name="Johnson A."/>
            <person name="Liu J."/>
            <person name="Liyanage D."/>
            <person name="Lorensuhewa L."/>
            <person name="Robinson T."/>
            <person name="Song A."/>
            <person name="Song B.-B."/>
            <person name="Dinh H."/>
            <person name="Thornton R."/>
            <person name="Coyle M."/>
            <person name="Francisco L."/>
            <person name="Jackson L."/>
            <person name="Javaid M."/>
            <person name="Korchina V."/>
            <person name="Kovar C."/>
            <person name="Mata R."/>
            <person name="Mathew T."/>
            <person name="Ngo R."/>
            <person name="Nguyen L."/>
            <person name="Nguyen N."/>
            <person name="Okwuonu G."/>
            <person name="Ongeri F."/>
            <person name="Pham C."/>
            <person name="Simmons D."/>
            <person name="Wilczek-Boney K."/>
            <person name="Hale W."/>
            <person name="Jakkamsetti A."/>
            <person name="Pham P."/>
            <person name="Ruth R."/>
            <person name="San Lucas F."/>
            <person name="Warren J."/>
            <person name="Zhang J."/>
            <person name="Zhao Z."/>
            <person name="Zhou C."/>
            <person name="Zhu D."/>
            <person name="Lee S."/>
            <person name="Bess C."/>
            <person name="Blankenburg K."/>
            <person name="Forbes L."/>
            <person name="Fu Q."/>
            <person name="Gubbala S."/>
            <person name="Hirani K."/>
            <person name="Jayaseelan J.C."/>
            <person name="Lara F."/>
            <person name="Munidasa M."/>
            <person name="Palculict T."/>
            <person name="Patil S."/>
            <person name="Pu L.-L."/>
            <person name="Saada N."/>
            <person name="Tang L."/>
            <person name="Weissenberger G."/>
            <person name="Zhu Y."/>
            <person name="Hemphill L."/>
            <person name="Shang Y."/>
            <person name="Youmans B."/>
            <person name="Ayvaz T."/>
            <person name="Ross M."/>
            <person name="Santibanez J."/>
            <person name="Aqrawi P."/>
            <person name="Gross S."/>
            <person name="Joshi V."/>
            <person name="Fowler G."/>
            <person name="Nazareth L."/>
            <person name="Reid J."/>
            <person name="Worley K."/>
            <person name="Petrosino J."/>
            <person name="Highlander S."/>
            <person name="Gibbs R."/>
        </authorList>
    </citation>
    <scope>NUCLEOTIDE SEQUENCE [LARGE SCALE GENOMIC DNA]</scope>
    <source>
        <strain evidence="4">ATCC 33030</strain>
    </source>
</reference>
<comment type="caution">
    <text evidence="4">The sequence shown here is derived from an EMBL/GenBank/DDBJ whole genome shotgun (WGS) entry which is preliminary data.</text>
</comment>
<dbReference type="eggNOG" id="COG1216">
    <property type="taxonomic scope" value="Bacteria"/>
</dbReference>
<keyword evidence="2" id="KW-0808">Transferase</keyword>
<name>D7WC33_9CORY</name>
<dbReference type="EMBL" id="ACLJ02000002">
    <property type="protein sequence ID" value="EFK54662.1"/>
    <property type="molecule type" value="Genomic_DNA"/>
</dbReference>
<evidence type="ECO:0000313" key="4">
    <source>
        <dbReference type="EMBL" id="EFK54662.1"/>
    </source>
</evidence>
<evidence type="ECO:0000313" key="5">
    <source>
        <dbReference type="Proteomes" id="UP000004208"/>
    </source>
</evidence>
<keyword evidence="5" id="KW-1185">Reference proteome</keyword>
<dbReference type="Pfam" id="PF13439">
    <property type="entry name" value="Glyco_transf_4"/>
    <property type="match status" value="1"/>
</dbReference>
<sequence length="340" mass="36921">MPTIAETFILVGCPGRGKAVGVNVLSIPAEHVYTQAIQPEGVRFPPDPNIDGKWWPHPALAASYWDQPREMDLVHIHFGFEHYSPDELRELVAALPVPLVLTVHDLDNPHLEDQAAHHESLAVLIDAAAQVVTLTSAATDVIAQRYSRDDVHVIPHPLITETRDPDPSAFGVAVFLKSLRGNVVAEPAFYRELAEQVPLTVYVHDVEATETLRRELADLNLVVHEPMEDAVLHAAVASHAVCVLPYVRGTHSGWLEMCRDLGVSVAVPDCGCYASQADTADTVIEYAAGDGTAAGRAAAELLERGQIPYQGNRHAELEGIKQAYAAVYRAALAESAEVRP</sequence>
<dbReference type="InterPro" id="IPR028098">
    <property type="entry name" value="Glyco_trans_4-like_N"/>
</dbReference>
<keyword evidence="1" id="KW-0328">Glycosyltransferase</keyword>
<evidence type="ECO:0000259" key="3">
    <source>
        <dbReference type="Pfam" id="PF13439"/>
    </source>
</evidence>
<evidence type="ECO:0000256" key="1">
    <source>
        <dbReference type="ARBA" id="ARBA00022676"/>
    </source>
</evidence>
<dbReference type="HOGENOM" id="CLU_067077_0_0_11"/>
<dbReference type="STRING" id="585529.HMPREF0291_11042"/>
<proteinExistence type="predicted"/>
<protein>
    <recommendedName>
        <fullName evidence="3">Glycosyltransferase subfamily 4-like N-terminal domain-containing protein</fullName>
    </recommendedName>
</protein>
<accession>D7WC33</accession>
<dbReference type="SUPFAM" id="SSF53756">
    <property type="entry name" value="UDP-Glycosyltransferase/glycogen phosphorylase"/>
    <property type="match status" value="1"/>
</dbReference>
<dbReference type="AlphaFoldDB" id="D7WC33"/>
<dbReference type="Proteomes" id="UP000004208">
    <property type="component" value="Unassembled WGS sequence"/>
</dbReference>
<dbReference type="OrthoDB" id="3287135at2"/>
<gene>
    <name evidence="4" type="ORF">HMPREF0291_11042</name>
</gene>